<evidence type="ECO:0000256" key="1">
    <source>
        <dbReference type="ARBA" id="ARBA00022857"/>
    </source>
</evidence>
<dbReference type="FunFam" id="3.20.20.100:FF:000004">
    <property type="entry name" value="Oxidoreductase, aldo/keto reductase"/>
    <property type="match status" value="1"/>
</dbReference>
<evidence type="ECO:0000313" key="5">
    <source>
        <dbReference type="Proteomes" id="UP000613580"/>
    </source>
</evidence>
<comment type="caution">
    <text evidence="4">The sequence shown here is derived from an EMBL/GenBank/DDBJ whole genome shotgun (WGS) entry which is preliminary data.</text>
</comment>
<dbReference type="EMBL" id="JACAZE010000010">
    <property type="protein sequence ID" value="KAF7305477.1"/>
    <property type="molecule type" value="Genomic_DNA"/>
</dbReference>
<evidence type="ECO:0000259" key="3">
    <source>
        <dbReference type="Pfam" id="PF00248"/>
    </source>
</evidence>
<dbReference type="InterPro" id="IPR050523">
    <property type="entry name" value="AKR_Detox_Biosynth"/>
</dbReference>
<sequence>MATYTRLGNTGLRVSVPIVGCMSFGLSKQRAWVLDEEEAIEVLKAAWDRGLTTFDTANIYSNGESERILGKFIKKYNIPRSKILVFSKCHHLVVEHDPLLNGWQHPELRTMRDYINQDGLSRAAIFNAVDASLERLDTPYLDLLQIHRFDPNTPIEETMRALHDLVLSGKVRYIGASSMRAWRFQEMNNVAEKNGWTRFVSMQNEFSLLQREEEREMIPYCKAKGIGLIPYSTLAAGSLSRPIGQSSVRSDVAKGTVFEAKFTDADKAIIARVEELAKKKGCSMSQIALAWALRTVDSPIVGLSSVQRVEESVQKAIELTDEEAKYLTEPYVPKPDRGYV</sequence>
<accession>A0A8H6W5C6</accession>
<reference evidence="4" key="1">
    <citation type="submission" date="2020-05" db="EMBL/GenBank/DDBJ databases">
        <title>Mycena genomes resolve the evolution of fungal bioluminescence.</title>
        <authorList>
            <person name="Tsai I.J."/>
        </authorList>
    </citation>
    <scope>NUCLEOTIDE SEQUENCE</scope>
    <source>
        <strain evidence="4">110903Hualien_Pintung</strain>
    </source>
</reference>
<keyword evidence="2" id="KW-0560">Oxidoreductase</keyword>
<dbReference type="SUPFAM" id="SSF51430">
    <property type="entry name" value="NAD(P)-linked oxidoreductase"/>
    <property type="match status" value="1"/>
</dbReference>
<proteinExistence type="predicted"/>
<protein>
    <submittedName>
        <fullName evidence="4">Aldo-ket-red domain-containing protein</fullName>
    </submittedName>
</protein>
<dbReference type="InterPro" id="IPR023210">
    <property type="entry name" value="NADP_OxRdtase_dom"/>
</dbReference>
<gene>
    <name evidence="4" type="ORF">HMN09_00800500</name>
</gene>
<evidence type="ECO:0000256" key="2">
    <source>
        <dbReference type="ARBA" id="ARBA00023002"/>
    </source>
</evidence>
<dbReference type="Pfam" id="PF00248">
    <property type="entry name" value="Aldo_ket_red"/>
    <property type="match status" value="1"/>
</dbReference>
<dbReference type="GO" id="GO:0005829">
    <property type="term" value="C:cytosol"/>
    <property type="evidence" value="ECO:0007669"/>
    <property type="project" value="UniProtKB-ARBA"/>
</dbReference>
<organism evidence="4 5">
    <name type="scientific">Mycena chlorophos</name>
    <name type="common">Agaric fungus</name>
    <name type="synonym">Agaricus chlorophos</name>
    <dbReference type="NCBI Taxonomy" id="658473"/>
    <lineage>
        <taxon>Eukaryota</taxon>
        <taxon>Fungi</taxon>
        <taxon>Dikarya</taxon>
        <taxon>Basidiomycota</taxon>
        <taxon>Agaricomycotina</taxon>
        <taxon>Agaricomycetes</taxon>
        <taxon>Agaricomycetidae</taxon>
        <taxon>Agaricales</taxon>
        <taxon>Marasmiineae</taxon>
        <taxon>Mycenaceae</taxon>
        <taxon>Mycena</taxon>
    </lineage>
</organism>
<dbReference type="PANTHER" id="PTHR43364">
    <property type="entry name" value="NADH-SPECIFIC METHYLGLYOXAL REDUCTASE-RELATED"/>
    <property type="match status" value="1"/>
</dbReference>
<dbReference type="InterPro" id="IPR036812">
    <property type="entry name" value="NAD(P)_OxRdtase_dom_sf"/>
</dbReference>
<keyword evidence="1" id="KW-0521">NADP</keyword>
<feature type="domain" description="NADP-dependent oxidoreductase" evidence="3">
    <location>
        <begin position="19"/>
        <end position="329"/>
    </location>
</feature>
<name>A0A8H6W5C6_MYCCL</name>
<dbReference type="GO" id="GO:0016491">
    <property type="term" value="F:oxidoreductase activity"/>
    <property type="evidence" value="ECO:0007669"/>
    <property type="project" value="UniProtKB-KW"/>
</dbReference>
<dbReference type="PANTHER" id="PTHR43364:SF9">
    <property type="entry name" value="OXIDOREDUCTASE"/>
    <property type="match status" value="1"/>
</dbReference>
<keyword evidence="5" id="KW-1185">Reference proteome</keyword>
<dbReference type="CDD" id="cd19079">
    <property type="entry name" value="AKR_EcYajO-like"/>
    <property type="match status" value="1"/>
</dbReference>
<dbReference type="Proteomes" id="UP000613580">
    <property type="component" value="Unassembled WGS sequence"/>
</dbReference>
<dbReference type="OrthoDB" id="1720422at2759"/>
<evidence type="ECO:0000313" key="4">
    <source>
        <dbReference type="EMBL" id="KAF7305477.1"/>
    </source>
</evidence>
<dbReference type="AlphaFoldDB" id="A0A8H6W5C6"/>
<dbReference type="Gene3D" id="3.20.20.100">
    <property type="entry name" value="NADP-dependent oxidoreductase domain"/>
    <property type="match status" value="1"/>
</dbReference>